<dbReference type="EMBL" id="JAUDEO010000004">
    <property type="protein sequence ID" value="MDM8333185.1"/>
    <property type="molecule type" value="Genomic_DNA"/>
</dbReference>
<evidence type="ECO:0000256" key="6">
    <source>
        <dbReference type="RuleBase" id="RU363032"/>
    </source>
</evidence>
<sequence>MVRNRRIINRLTDKSVYLVISLVILIFIFYPYAAIFFAAFIKGGTSYLSFLRGHVILLGHSVFVAVLTMVLSLLVTVALAVIQVFLHRRWRSVLRLILLVTMVAPPFVTSLAYINLFGRRGMITYGLLHLSLNPYGPQGIILMQTVSFSSLNALVLLSVIQTIDPALINSARSLGASPTAIVHDIILPALRPGTMVVALISFIRSLADFQTPTIIGGSYQVLASAGYYAMISLGNLHLAALINITLAIPAVAGFFVYIHCGRSLTLQQHGLTASQGAFPLAKRGWYWYGSLLVAVIFYLVLVLQYGSIFMNAVAEPEMGHYHPSLQPLYQTSFYVDGGTIARTVGYSLIAVFLGSLLSFLIIYYRQVRRSRWMQLMETVGTLPYILPGTFFGLGYLYAFSTKPLVMTGTAAIVLVNLIFKQVAFSTKAANAVVSRLPMTYFKTVRDLGGATVAEWRDVFFPLTRSGFALTFLNGFISTMTTIGSIIFLVHPGQELLTLVMFDVVQQNEYQVASVIACLIILICLVAAGVIFGALRLSRKD</sequence>
<evidence type="ECO:0000256" key="4">
    <source>
        <dbReference type="ARBA" id="ARBA00022989"/>
    </source>
</evidence>
<accession>A0ABT7VKB8</accession>
<reference evidence="8" key="2">
    <citation type="submission" date="2023-06" db="EMBL/GenBank/DDBJ databases">
        <authorList>
            <person name="Zeman M."/>
            <person name="Kubasova T."/>
            <person name="Jahodarova E."/>
            <person name="Nykrynova M."/>
            <person name="Rychlik I."/>
        </authorList>
    </citation>
    <scope>NUCLEOTIDE SEQUENCE</scope>
    <source>
        <strain evidence="8">105_WCHN</strain>
    </source>
</reference>
<feature type="transmembrane region" description="Helical" evidence="6">
    <location>
        <begin position="509"/>
        <end position="534"/>
    </location>
</feature>
<feature type="transmembrane region" description="Helical" evidence="6">
    <location>
        <begin position="466"/>
        <end position="489"/>
    </location>
</feature>
<evidence type="ECO:0000256" key="3">
    <source>
        <dbReference type="ARBA" id="ARBA00022692"/>
    </source>
</evidence>
<feature type="transmembrane region" description="Helical" evidence="6">
    <location>
        <begin position="403"/>
        <end position="419"/>
    </location>
</feature>
<evidence type="ECO:0000259" key="7">
    <source>
        <dbReference type="PROSITE" id="PS50928"/>
    </source>
</evidence>
<reference evidence="8" key="1">
    <citation type="submission" date="2023-06" db="EMBL/GenBank/DDBJ databases">
        <title>Identification and characterization of horizontal gene transfer across gut microbiota members of farm animals based on homology search.</title>
        <authorList>
            <person name="Schwarzerova J."/>
            <person name="Nykrynova M."/>
            <person name="Jureckova K."/>
            <person name="Cejkova D."/>
            <person name="Rychlik I."/>
        </authorList>
    </citation>
    <scope>NUCLEOTIDE SEQUENCE</scope>
    <source>
        <strain evidence="8">105_WCHN</strain>
    </source>
</reference>
<keyword evidence="9" id="KW-1185">Reference proteome</keyword>
<dbReference type="InterPro" id="IPR000515">
    <property type="entry name" value="MetI-like"/>
</dbReference>
<keyword evidence="5 6" id="KW-0472">Membrane</keyword>
<dbReference type="PANTHER" id="PTHR43496">
    <property type="entry name" value="PROTEIN LPLB"/>
    <property type="match status" value="1"/>
</dbReference>
<evidence type="ECO:0000256" key="1">
    <source>
        <dbReference type="ARBA" id="ARBA00004141"/>
    </source>
</evidence>
<comment type="subcellular location">
    <subcellularLocation>
        <location evidence="6">Cell membrane</location>
        <topology evidence="6">Multi-pass membrane protein</topology>
    </subcellularLocation>
    <subcellularLocation>
        <location evidence="1">Membrane</location>
        <topology evidence="1">Multi-pass membrane protein</topology>
    </subcellularLocation>
</comment>
<feature type="transmembrane region" description="Helical" evidence="6">
    <location>
        <begin position="138"/>
        <end position="160"/>
    </location>
</feature>
<feature type="transmembrane region" description="Helical" evidence="6">
    <location>
        <begin position="375"/>
        <end position="397"/>
    </location>
</feature>
<dbReference type="SUPFAM" id="SSF161098">
    <property type="entry name" value="MetI-like"/>
    <property type="match status" value="2"/>
</dbReference>
<feature type="transmembrane region" description="Helical" evidence="6">
    <location>
        <begin position="93"/>
        <end position="118"/>
    </location>
</feature>
<organism evidence="8 9">
    <name type="scientific">Limosilactobacillus panis</name>
    <dbReference type="NCBI Taxonomy" id="47493"/>
    <lineage>
        <taxon>Bacteria</taxon>
        <taxon>Bacillati</taxon>
        <taxon>Bacillota</taxon>
        <taxon>Bacilli</taxon>
        <taxon>Lactobacillales</taxon>
        <taxon>Lactobacillaceae</taxon>
        <taxon>Limosilactobacillus</taxon>
    </lineage>
</organism>
<evidence type="ECO:0000256" key="2">
    <source>
        <dbReference type="ARBA" id="ARBA00022448"/>
    </source>
</evidence>
<comment type="similarity">
    <text evidence="6">Belongs to the binding-protein-dependent transport system permease family.</text>
</comment>
<keyword evidence="4 6" id="KW-1133">Transmembrane helix</keyword>
<feature type="transmembrane region" description="Helical" evidence="6">
    <location>
        <begin position="61"/>
        <end position="86"/>
    </location>
</feature>
<feature type="transmembrane region" description="Helical" evidence="6">
    <location>
        <begin position="344"/>
        <end position="363"/>
    </location>
</feature>
<keyword evidence="3 6" id="KW-0812">Transmembrane</keyword>
<feature type="transmembrane region" description="Helical" evidence="6">
    <location>
        <begin position="285"/>
        <end position="308"/>
    </location>
</feature>
<dbReference type="RefSeq" id="WP_289558815.1">
    <property type="nucleotide sequence ID" value="NZ_JAUDEO010000004.1"/>
</dbReference>
<feature type="transmembrane region" description="Helical" evidence="6">
    <location>
        <begin position="16"/>
        <end position="41"/>
    </location>
</feature>
<evidence type="ECO:0000256" key="5">
    <source>
        <dbReference type="ARBA" id="ARBA00023136"/>
    </source>
</evidence>
<evidence type="ECO:0000313" key="8">
    <source>
        <dbReference type="EMBL" id="MDM8333185.1"/>
    </source>
</evidence>
<keyword evidence="2 6" id="KW-0813">Transport</keyword>
<dbReference type="Pfam" id="PF00528">
    <property type="entry name" value="BPD_transp_1"/>
    <property type="match status" value="1"/>
</dbReference>
<evidence type="ECO:0000313" key="9">
    <source>
        <dbReference type="Proteomes" id="UP001529423"/>
    </source>
</evidence>
<feature type="transmembrane region" description="Helical" evidence="6">
    <location>
        <begin position="181"/>
        <end position="203"/>
    </location>
</feature>
<feature type="transmembrane region" description="Helical" evidence="6">
    <location>
        <begin position="236"/>
        <end position="258"/>
    </location>
</feature>
<dbReference type="CDD" id="cd06261">
    <property type="entry name" value="TM_PBP2"/>
    <property type="match status" value="2"/>
</dbReference>
<feature type="domain" description="ABC transmembrane type-1" evidence="7">
    <location>
        <begin position="340"/>
        <end position="530"/>
    </location>
</feature>
<dbReference type="PROSITE" id="PS50928">
    <property type="entry name" value="ABC_TM1"/>
    <property type="match status" value="2"/>
</dbReference>
<dbReference type="InterPro" id="IPR035906">
    <property type="entry name" value="MetI-like_sf"/>
</dbReference>
<feature type="domain" description="ABC transmembrane type-1" evidence="7">
    <location>
        <begin position="58"/>
        <end position="257"/>
    </location>
</feature>
<dbReference type="Proteomes" id="UP001529423">
    <property type="component" value="Unassembled WGS sequence"/>
</dbReference>
<name>A0ABT7VKB8_9LACO</name>
<dbReference type="PANTHER" id="PTHR43496:SF1">
    <property type="entry name" value="POLYGALACTURONAN_RHAMNOGALACTURONAN TRANSPORT SYSTEM PERMEASE PROTEIN YTEP"/>
    <property type="match status" value="1"/>
</dbReference>
<dbReference type="Gene3D" id="1.10.3720.10">
    <property type="entry name" value="MetI-like"/>
    <property type="match status" value="2"/>
</dbReference>
<proteinExistence type="inferred from homology"/>
<comment type="caution">
    <text evidence="8">The sequence shown here is derived from an EMBL/GenBank/DDBJ whole genome shotgun (WGS) entry which is preliminary data.</text>
</comment>
<gene>
    <name evidence="8" type="ORF">QUW46_01105</name>
</gene>
<protein>
    <submittedName>
        <fullName evidence="8">Iron ABC transporter permease</fullName>
    </submittedName>
</protein>